<comment type="pathway">
    <text evidence="3">Glycolipid metabolism; diglucosyl-diacylglycerol biosynthesis.</text>
</comment>
<dbReference type="InterPro" id="IPR016055">
    <property type="entry name" value="A-D-PHexomutase_a/b/a-I/II/III"/>
</dbReference>
<dbReference type="InterPro" id="IPR005843">
    <property type="entry name" value="A-D-PHexomutase_C"/>
</dbReference>
<dbReference type="SUPFAM" id="SSF55957">
    <property type="entry name" value="Phosphoglucomutase, C-terminal domain"/>
    <property type="match status" value="1"/>
</dbReference>
<dbReference type="InterPro" id="IPR036900">
    <property type="entry name" value="A-D-PHexomutase_C_sf"/>
</dbReference>
<dbReference type="AlphaFoldDB" id="A0A1G6HTY5"/>
<dbReference type="PANTHER" id="PTHR45745">
    <property type="entry name" value="PHOSPHOMANNOMUTASE 45A"/>
    <property type="match status" value="1"/>
</dbReference>
<feature type="domain" description="Alpha-D-phosphohexomutase alpha/beta/alpha" evidence="17">
    <location>
        <begin position="44"/>
        <end position="181"/>
    </location>
</feature>
<proteinExistence type="inferred from homology"/>
<dbReference type="STRING" id="1236220.SAMN04488112_101243"/>
<name>A0A1G6HTY5_9BACL</name>
<dbReference type="Pfam" id="PF02878">
    <property type="entry name" value="PGM_PMM_I"/>
    <property type="match status" value="1"/>
</dbReference>
<protein>
    <recommendedName>
        <fullName evidence="12">Phosphoglucomutase</fullName>
        <ecNumber evidence="6">5.4.2.2</ecNumber>
    </recommendedName>
    <alternativeName>
        <fullName evidence="14">Alpha-phosphoglucomutase</fullName>
    </alternativeName>
    <alternativeName>
        <fullName evidence="13">Glucose phosphomutase</fullName>
    </alternativeName>
</protein>
<evidence type="ECO:0000259" key="19">
    <source>
        <dbReference type="Pfam" id="PF02880"/>
    </source>
</evidence>
<keyword evidence="7" id="KW-0119">Carbohydrate metabolism</keyword>
<dbReference type="SUPFAM" id="SSF53738">
    <property type="entry name" value="Phosphoglucomutase, first 3 domains"/>
    <property type="match status" value="3"/>
</dbReference>
<gene>
    <name evidence="20" type="ORF">SAMN04488112_101243</name>
</gene>
<dbReference type="InterPro" id="IPR005845">
    <property type="entry name" value="A-D-PHexomutase_a/b/a-II"/>
</dbReference>
<dbReference type="EC" id="5.4.2.2" evidence="6"/>
<evidence type="ECO:0000313" key="20">
    <source>
        <dbReference type="EMBL" id="SDB97664.1"/>
    </source>
</evidence>
<evidence type="ECO:0000256" key="6">
    <source>
        <dbReference type="ARBA" id="ARBA00012728"/>
    </source>
</evidence>
<evidence type="ECO:0000259" key="18">
    <source>
        <dbReference type="Pfam" id="PF02879"/>
    </source>
</evidence>
<dbReference type="InterPro" id="IPR016066">
    <property type="entry name" value="A-D-PHexomutase_CS"/>
</dbReference>
<evidence type="ECO:0000256" key="12">
    <source>
        <dbReference type="ARBA" id="ARBA00039995"/>
    </source>
</evidence>
<evidence type="ECO:0000256" key="4">
    <source>
        <dbReference type="ARBA" id="ARBA00005189"/>
    </source>
</evidence>
<keyword evidence="7" id="KW-0313">Glucose metabolism</keyword>
<keyword evidence="21" id="KW-1185">Reference proteome</keyword>
<dbReference type="CDD" id="cd05799">
    <property type="entry name" value="PGM2"/>
    <property type="match status" value="1"/>
</dbReference>
<keyword evidence="11" id="KW-0413">Isomerase</keyword>
<evidence type="ECO:0000313" key="21">
    <source>
        <dbReference type="Proteomes" id="UP000199387"/>
    </source>
</evidence>
<dbReference type="InterPro" id="IPR005841">
    <property type="entry name" value="Alpha-D-phosphohexomutase_SF"/>
</dbReference>
<evidence type="ECO:0000256" key="11">
    <source>
        <dbReference type="ARBA" id="ARBA00023235"/>
    </source>
</evidence>
<feature type="domain" description="Alpha-D-phosphohexomutase alpha/beta/alpha" evidence="18">
    <location>
        <begin position="210"/>
        <end position="311"/>
    </location>
</feature>
<dbReference type="RefSeq" id="WP_091565697.1">
    <property type="nucleotide sequence ID" value="NZ_FMZA01000001.1"/>
</dbReference>
<sequence length="563" mass="63445">MDPLTQNHWKRWMDYSDLDSDLKQELHSLHGEELESAFYRYLDFGTAGMRGLIGPGTNRMNRYTVRRTTEGLARYLESGTNRERERGVVIAFDSRLKSPQFAEEAAAVLATHGIRVHLFPSLRPTPFLSFAVRHLEAAAGIMITASHNPAAYNGYKMYGEDGAQMPSHKMEAILRNIEAIQDELTIPVLSPEEGRAQGWIETLGETVDQAYMEHLLRLSLRGKREANQALQVVFTPLHGTGNLPVRHVLEKLGYTGLYIVPEQEHPDPAFSTVATPNPEEPAAFARALEYARKREADLVLATDPDADRLGIRVKSRSGDYLPFNGNQIGALLLYYLLTERKQQGTLPSNGVIVQSLVTSDLGRSIAHSFGVAVDEVLTGFKYIAEKIAEYESDRRYQFLFGYEESGGYLLDGFVRDKDAIQAAMLICEAAAHYKERGLTLDEVLHRLYEEHGWYRETLASFTFSGKAGQERMTAIMDRLRHRPPKRIGGLAVRKQKDYIQGLDGFPPTQMLKYILEDGSWIAVRPSGTEPKIKLYLNTVGPSETTAQNKLNRIQKDMHDWLEA</sequence>
<comment type="cofactor">
    <cofactor evidence="2">
        <name>Mg(2+)</name>
        <dbReference type="ChEBI" id="CHEBI:18420"/>
    </cofactor>
</comment>
<dbReference type="PANTHER" id="PTHR45745:SF1">
    <property type="entry name" value="PHOSPHOGLUCOMUTASE 2B-RELATED"/>
    <property type="match status" value="1"/>
</dbReference>
<dbReference type="PRINTS" id="PR00509">
    <property type="entry name" value="PGMPMM"/>
</dbReference>
<dbReference type="GO" id="GO:0006006">
    <property type="term" value="P:glucose metabolic process"/>
    <property type="evidence" value="ECO:0007669"/>
    <property type="project" value="UniProtKB-KW"/>
</dbReference>
<dbReference type="Proteomes" id="UP000199387">
    <property type="component" value="Unassembled WGS sequence"/>
</dbReference>
<evidence type="ECO:0000259" key="16">
    <source>
        <dbReference type="Pfam" id="PF00408"/>
    </source>
</evidence>
<comment type="pathway">
    <text evidence="4">Lipid metabolism.</text>
</comment>
<evidence type="ECO:0000256" key="10">
    <source>
        <dbReference type="ARBA" id="ARBA00022842"/>
    </source>
</evidence>
<dbReference type="Pfam" id="PF00408">
    <property type="entry name" value="PGM_PMM_IV"/>
    <property type="match status" value="1"/>
</dbReference>
<comment type="catalytic activity">
    <reaction evidence="1">
        <text>alpha-D-glucose 1-phosphate = alpha-D-glucose 6-phosphate</text>
        <dbReference type="Rhea" id="RHEA:23536"/>
        <dbReference type="ChEBI" id="CHEBI:58225"/>
        <dbReference type="ChEBI" id="CHEBI:58601"/>
        <dbReference type="EC" id="5.4.2.2"/>
    </reaction>
</comment>
<evidence type="ECO:0000256" key="3">
    <source>
        <dbReference type="ARBA" id="ARBA00005164"/>
    </source>
</evidence>
<keyword evidence="8" id="KW-0597">Phosphoprotein</keyword>
<accession>A0A1G6HTY5</accession>
<dbReference type="GO" id="GO:0000287">
    <property type="term" value="F:magnesium ion binding"/>
    <property type="evidence" value="ECO:0007669"/>
    <property type="project" value="InterPro"/>
</dbReference>
<organism evidence="20 21">
    <name type="scientific">Melghirimyces thermohalophilus</name>
    <dbReference type="NCBI Taxonomy" id="1236220"/>
    <lineage>
        <taxon>Bacteria</taxon>
        <taxon>Bacillati</taxon>
        <taxon>Bacillota</taxon>
        <taxon>Bacilli</taxon>
        <taxon>Bacillales</taxon>
        <taxon>Thermoactinomycetaceae</taxon>
        <taxon>Melghirimyces</taxon>
    </lineage>
</organism>
<evidence type="ECO:0000259" key="17">
    <source>
        <dbReference type="Pfam" id="PF02878"/>
    </source>
</evidence>
<feature type="domain" description="Alpha-D-phosphohexomutase C-terminal" evidence="16">
    <location>
        <begin position="502"/>
        <end position="541"/>
    </location>
</feature>
<evidence type="ECO:0000256" key="5">
    <source>
        <dbReference type="ARBA" id="ARBA00010231"/>
    </source>
</evidence>
<keyword evidence="10 15" id="KW-0460">Magnesium</keyword>
<dbReference type="Pfam" id="PF02879">
    <property type="entry name" value="PGM_PMM_II"/>
    <property type="match status" value="1"/>
</dbReference>
<dbReference type="GO" id="GO:0006166">
    <property type="term" value="P:purine ribonucleoside salvage"/>
    <property type="evidence" value="ECO:0007669"/>
    <property type="project" value="TreeGrafter"/>
</dbReference>
<dbReference type="GO" id="GO:0008973">
    <property type="term" value="F:phosphopentomutase activity"/>
    <property type="evidence" value="ECO:0007669"/>
    <property type="project" value="TreeGrafter"/>
</dbReference>
<dbReference type="EMBL" id="FMZA01000001">
    <property type="protein sequence ID" value="SDB97664.1"/>
    <property type="molecule type" value="Genomic_DNA"/>
</dbReference>
<dbReference type="Gene3D" id="3.40.120.10">
    <property type="entry name" value="Alpha-D-Glucose-1,6-Bisphosphate, subunit A, domain 3"/>
    <property type="match status" value="3"/>
</dbReference>
<dbReference type="GO" id="GO:0004614">
    <property type="term" value="F:phosphoglucomutase activity"/>
    <property type="evidence" value="ECO:0007669"/>
    <property type="project" value="UniProtKB-EC"/>
</dbReference>
<evidence type="ECO:0000256" key="15">
    <source>
        <dbReference type="RuleBase" id="RU004326"/>
    </source>
</evidence>
<evidence type="ECO:0000256" key="14">
    <source>
        <dbReference type="ARBA" id="ARBA00041467"/>
    </source>
</evidence>
<dbReference type="InterPro" id="IPR005846">
    <property type="entry name" value="A-D-PHexomutase_a/b/a-III"/>
</dbReference>
<evidence type="ECO:0000256" key="9">
    <source>
        <dbReference type="ARBA" id="ARBA00022723"/>
    </source>
</evidence>
<evidence type="ECO:0000256" key="7">
    <source>
        <dbReference type="ARBA" id="ARBA00022526"/>
    </source>
</evidence>
<evidence type="ECO:0000256" key="8">
    <source>
        <dbReference type="ARBA" id="ARBA00022553"/>
    </source>
</evidence>
<dbReference type="OrthoDB" id="9806956at2"/>
<dbReference type="Gene3D" id="3.30.310.50">
    <property type="entry name" value="Alpha-D-phosphohexomutase, C-terminal domain"/>
    <property type="match status" value="1"/>
</dbReference>
<evidence type="ECO:0000256" key="1">
    <source>
        <dbReference type="ARBA" id="ARBA00000443"/>
    </source>
</evidence>
<evidence type="ECO:0000256" key="13">
    <source>
        <dbReference type="ARBA" id="ARBA00041398"/>
    </source>
</evidence>
<reference evidence="20 21" key="1">
    <citation type="submission" date="2016-10" db="EMBL/GenBank/DDBJ databases">
        <authorList>
            <person name="de Groot N.N."/>
        </authorList>
    </citation>
    <scope>NUCLEOTIDE SEQUENCE [LARGE SCALE GENOMIC DNA]</scope>
    <source>
        <strain evidence="20 21">DSM 45514</strain>
    </source>
</reference>
<feature type="domain" description="Alpha-D-phosphohexomutase alpha/beta/alpha" evidence="19">
    <location>
        <begin position="324"/>
        <end position="450"/>
    </location>
</feature>
<evidence type="ECO:0000256" key="2">
    <source>
        <dbReference type="ARBA" id="ARBA00001946"/>
    </source>
</evidence>
<dbReference type="InterPro" id="IPR005844">
    <property type="entry name" value="A-D-PHexomutase_a/b/a-I"/>
</dbReference>
<comment type="similarity">
    <text evidence="5 15">Belongs to the phosphohexose mutase family.</text>
</comment>
<keyword evidence="9 15" id="KW-0479">Metal-binding</keyword>
<dbReference type="PROSITE" id="PS00710">
    <property type="entry name" value="PGM_PMM"/>
    <property type="match status" value="1"/>
</dbReference>
<dbReference type="Pfam" id="PF02880">
    <property type="entry name" value="PGM_PMM_III"/>
    <property type="match status" value="1"/>
</dbReference>